<name>A0A139AAS5_GONPJ</name>
<dbReference type="OrthoDB" id="10266662at2759"/>
<feature type="compositionally biased region" description="Basic residues" evidence="4">
    <location>
        <begin position="23"/>
        <end position="39"/>
    </location>
</feature>
<accession>A0A139AAS5</accession>
<reference evidence="5 6" key="1">
    <citation type="journal article" date="2015" name="Genome Biol. Evol.">
        <title>Phylogenomic analyses indicate that early fungi evolved digesting cell walls of algal ancestors of land plants.</title>
        <authorList>
            <person name="Chang Y."/>
            <person name="Wang S."/>
            <person name="Sekimoto S."/>
            <person name="Aerts A.L."/>
            <person name="Choi C."/>
            <person name="Clum A."/>
            <person name="LaButti K.M."/>
            <person name="Lindquist E.A."/>
            <person name="Yee Ngan C."/>
            <person name="Ohm R.A."/>
            <person name="Salamov A.A."/>
            <person name="Grigoriev I.V."/>
            <person name="Spatafora J.W."/>
            <person name="Berbee M.L."/>
        </authorList>
    </citation>
    <scope>NUCLEOTIDE SEQUENCE [LARGE SCALE GENOMIC DNA]</scope>
    <source>
        <strain evidence="5 6">JEL478</strain>
    </source>
</reference>
<evidence type="ECO:0000256" key="2">
    <source>
        <dbReference type="ARBA" id="ARBA00005907"/>
    </source>
</evidence>
<keyword evidence="6" id="KW-1185">Reference proteome</keyword>
<feature type="compositionally biased region" description="Basic residues" evidence="4">
    <location>
        <begin position="1"/>
        <end position="15"/>
    </location>
</feature>
<dbReference type="GO" id="GO:0005730">
    <property type="term" value="C:nucleolus"/>
    <property type="evidence" value="ECO:0007669"/>
    <property type="project" value="TreeGrafter"/>
</dbReference>
<gene>
    <name evidence="5" type="ORF">M427DRAFT_71157</name>
</gene>
<keyword evidence="3" id="KW-0539">Nucleus</keyword>
<feature type="compositionally biased region" description="Gly residues" evidence="4">
    <location>
        <begin position="778"/>
        <end position="789"/>
    </location>
</feature>
<evidence type="ECO:0000256" key="1">
    <source>
        <dbReference type="ARBA" id="ARBA00004123"/>
    </source>
</evidence>
<feature type="region of interest" description="Disordered" evidence="4">
    <location>
        <begin position="742"/>
        <end position="874"/>
    </location>
</feature>
<dbReference type="Proteomes" id="UP000070544">
    <property type="component" value="Unassembled WGS sequence"/>
</dbReference>
<feature type="region of interest" description="Disordered" evidence="4">
    <location>
        <begin position="1"/>
        <end position="166"/>
    </location>
</feature>
<dbReference type="STRING" id="1344416.A0A139AAS5"/>
<comment type="subcellular location">
    <subcellularLocation>
        <location evidence="1">Nucleus</location>
    </subcellularLocation>
</comment>
<feature type="compositionally biased region" description="Acidic residues" evidence="4">
    <location>
        <begin position="193"/>
        <end position="218"/>
    </location>
</feature>
<dbReference type="GO" id="GO:0030691">
    <property type="term" value="C:Noc2p-Noc3p complex"/>
    <property type="evidence" value="ECO:0007669"/>
    <property type="project" value="TreeGrafter"/>
</dbReference>
<dbReference type="OMA" id="QMFFPIP"/>
<evidence type="ECO:0000313" key="6">
    <source>
        <dbReference type="Proteomes" id="UP000070544"/>
    </source>
</evidence>
<evidence type="ECO:0000256" key="4">
    <source>
        <dbReference type="SAM" id="MobiDB-lite"/>
    </source>
</evidence>
<dbReference type="GO" id="GO:0042273">
    <property type="term" value="P:ribosomal large subunit biogenesis"/>
    <property type="evidence" value="ECO:0007669"/>
    <property type="project" value="TreeGrafter"/>
</dbReference>
<dbReference type="Pfam" id="PF03715">
    <property type="entry name" value="Noc2"/>
    <property type="match status" value="1"/>
</dbReference>
<dbReference type="PANTHER" id="PTHR12687">
    <property type="entry name" value="NUCLEOLAR COMPLEX 2 AND RAD4-RELATED"/>
    <property type="match status" value="1"/>
</dbReference>
<feature type="compositionally biased region" description="Basic residues" evidence="4">
    <location>
        <begin position="223"/>
        <end position="237"/>
    </location>
</feature>
<dbReference type="GO" id="GO:0005654">
    <property type="term" value="C:nucleoplasm"/>
    <property type="evidence" value="ECO:0007669"/>
    <property type="project" value="TreeGrafter"/>
</dbReference>
<proteinExistence type="inferred from homology"/>
<dbReference type="AlphaFoldDB" id="A0A139AAS5"/>
<dbReference type="InterPro" id="IPR005343">
    <property type="entry name" value="Noc2"/>
</dbReference>
<evidence type="ECO:0000256" key="3">
    <source>
        <dbReference type="ARBA" id="ARBA00023242"/>
    </source>
</evidence>
<dbReference type="PANTHER" id="PTHR12687:SF4">
    <property type="entry name" value="NUCLEOLAR COMPLEX PROTEIN 2 HOMOLOG"/>
    <property type="match status" value="1"/>
</dbReference>
<protein>
    <submittedName>
        <fullName evidence="5">Noc2-domain-containing protein</fullName>
    </submittedName>
</protein>
<organism evidence="5 6">
    <name type="scientific">Gonapodya prolifera (strain JEL478)</name>
    <name type="common">Monoblepharis prolifera</name>
    <dbReference type="NCBI Taxonomy" id="1344416"/>
    <lineage>
        <taxon>Eukaryota</taxon>
        <taxon>Fungi</taxon>
        <taxon>Fungi incertae sedis</taxon>
        <taxon>Chytridiomycota</taxon>
        <taxon>Chytridiomycota incertae sedis</taxon>
        <taxon>Monoblepharidomycetes</taxon>
        <taxon>Monoblepharidales</taxon>
        <taxon>Gonapodyaceae</taxon>
        <taxon>Gonapodya</taxon>
    </lineage>
</organism>
<dbReference type="GO" id="GO:0030690">
    <property type="term" value="C:Noc1p-Noc2p complex"/>
    <property type="evidence" value="ECO:0007669"/>
    <property type="project" value="TreeGrafter"/>
</dbReference>
<feature type="region of interest" description="Disordered" evidence="4">
    <location>
        <begin position="189"/>
        <end position="243"/>
    </location>
</feature>
<comment type="similarity">
    <text evidence="2">Belongs to the NOC2 family.</text>
</comment>
<sequence length="874" mass="95458">MGKAPKATKKFIKNRLKPELERRKKAKKFTQQKTAKKGGAKGQGQAIAKGGNPRAPRSTRDNDPEEEEYDAGDFSEGSDDGEEGLGSDGDSDIEDDAVRGLYDEVEDAEGSENGSERDVLDDLFDLASLLNPPNNNNKIDSGSEAGTTAGGDDDDAASEPDLGMDLVKLKETDPKFYKYLQDNDKELLAFNRDDDDDDQDGEEGAAEEGDMMDEDEDDTAPKKLTKPAKQPKSKPTKPSRAVTTLTKAHLAAWEKLLVEAKSLKAAKRVLLALRAALAERDGDDSQGRRTAYRIDEPAVFNRLIVITLTRLPPVYSHHLSSPTPKKPSAHAPLPSAHPSWPRLHPLIKSHARLLLTLIAQLRNADTLHFALSKLPAHAPLVAAFPRSARQLAKTLLATWSAPATAVSADTRRTAYAAFRALAAANGLPRGKALRAMYLAYARSARVLTVRVAPAIEVMAECFVDAVAWDVAEAYQVGYGCLREIAGWVRAGVAAKEKDSHRRIYSWPFLLRLHLWSRVLSTYCTSSSPADTPLRLLVYPFIQLATGAVRINPGARFYPFRIHVVRLLAETASAVGVYVPLTAYLTDVLEALTKGGTLGKGSKVKGLEWKYAVKAGKQHLGARVYLDALVDEVSFTLLEVFTLVSRSIGFPEIALHPLVHMRRFMKAVGGFAPRWRKAVQAVVDKAELNAKWVEEKRSKVEFSPLEQNKVRAFLSDVSNAATPIGQHYEQALKVRLKLEAEMEEHARTEDEKDDDDDKGSSDCDYWPEQRPRKKTSKGAKGGKGGKGAKGGKAEVEVEEDDDDELLPKEERKGGKGNGKKTAVGSKPTEQAKAKAKRAPLSDASGQSSGEDIVGDVTSMDDLLGGPPRKKKKRSA</sequence>
<feature type="compositionally biased region" description="Low complexity" evidence="4">
    <location>
        <begin position="129"/>
        <end position="147"/>
    </location>
</feature>
<evidence type="ECO:0000313" key="5">
    <source>
        <dbReference type="EMBL" id="KXS13774.1"/>
    </source>
</evidence>
<dbReference type="EMBL" id="KQ965775">
    <property type="protein sequence ID" value="KXS13774.1"/>
    <property type="molecule type" value="Genomic_DNA"/>
</dbReference>
<feature type="compositionally biased region" description="Acidic residues" evidence="4">
    <location>
        <begin position="63"/>
        <end position="95"/>
    </location>
</feature>